<name>A0A0G3WHQ9_9CLOT</name>
<dbReference type="UniPathway" id="UPA00219"/>
<gene>
    <name evidence="12" type="ORF">CACET_c35430</name>
</gene>
<dbReference type="GO" id="GO:0005576">
    <property type="term" value="C:extracellular region"/>
    <property type="evidence" value="ECO:0007669"/>
    <property type="project" value="TreeGrafter"/>
</dbReference>
<keyword evidence="4" id="KW-0808">Transferase</keyword>
<feature type="domain" description="L,D-TPase catalytic" evidence="11">
    <location>
        <begin position="76"/>
        <end position="184"/>
    </location>
</feature>
<dbReference type="PANTHER" id="PTHR30582">
    <property type="entry name" value="L,D-TRANSPEPTIDASE"/>
    <property type="match status" value="1"/>
</dbReference>
<dbReference type="InterPro" id="IPR036365">
    <property type="entry name" value="PGBD-like_sf"/>
</dbReference>
<keyword evidence="10" id="KW-0472">Membrane</keyword>
<evidence type="ECO:0000313" key="13">
    <source>
        <dbReference type="Proteomes" id="UP000035704"/>
    </source>
</evidence>
<keyword evidence="3" id="KW-0328">Glycosyltransferase</keyword>
<dbReference type="GO" id="GO:0071972">
    <property type="term" value="F:peptidoglycan L,D-transpeptidase activity"/>
    <property type="evidence" value="ECO:0007669"/>
    <property type="project" value="TreeGrafter"/>
</dbReference>
<evidence type="ECO:0000256" key="3">
    <source>
        <dbReference type="ARBA" id="ARBA00022676"/>
    </source>
</evidence>
<dbReference type="InterPro" id="IPR005490">
    <property type="entry name" value="LD_TPept_cat_dom"/>
</dbReference>
<dbReference type="PATRIC" id="fig|84022.6.peg.3615"/>
<dbReference type="GO" id="GO:0018104">
    <property type="term" value="P:peptidoglycan-protein cross-linking"/>
    <property type="evidence" value="ECO:0007669"/>
    <property type="project" value="TreeGrafter"/>
</dbReference>
<feature type="active site" description="Nucleophile" evidence="9">
    <location>
        <position position="160"/>
    </location>
</feature>
<keyword evidence="8 9" id="KW-0961">Cell wall biogenesis/degradation</keyword>
<dbReference type="EMBL" id="CP009687">
    <property type="protein sequence ID" value="AKL96974.1"/>
    <property type="molecule type" value="Genomic_DNA"/>
</dbReference>
<keyword evidence="5" id="KW-0378">Hydrolase</keyword>
<dbReference type="PANTHER" id="PTHR30582:SF24">
    <property type="entry name" value="L,D-TRANSPEPTIDASE ERFK_SRFK-RELATED"/>
    <property type="match status" value="1"/>
</dbReference>
<dbReference type="Gene3D" id="2.40.440.10">
    <property type="entry name" value="L,D-transpeptidase catalytic domain-like"/>
    <property type="match status" value="1"/>
</dbReference>
<sequence>MYLGGVKVRKKVLMVIVVILLAALKVGSFVVLHRGEGLNRLLSFMTLSDKYVGEYYNEYIQWENRMIEENPDYDDLKILVDISEKTLYLLNGNELIKKYPIASGKPGSPSPLGSWKVVSKAKWGGGFGTRWVGLNVPWGRFGIHGTNKPNSIGYNASAGCIRMNNRDVEDLYKYVKHGTPVAIVNGLHGPFGYGLQTIKPGDFGSDVMEVQRRLRALGYYNTDYLDGKYGPMMEQAIYKFQQEHNIPKNPYIEWQTYEALGIILME</sequence>
<protein>
    <submittedName>
        <fullName evidence="12">ErfK/YbiS/YcfS/YnhG family protein</fullName>
    </submittedName>
</protein>
<dbReference type="GO" id="GO:0016757">
    <property type="term" value="F:glycosyltransferase activity"/>
    <property type="evidence" value="ECO:0007669"/>
    <property type="project" value="UniProtKB-KW"/>
</dbReference>
<evidence type="ECO:0000259" key="11">
    <source>
        <dbReference type="PROSITE" id="PS52029"/>
    </source>
</evidence>
<dbReference type="InterPro" id="IPR038063">
    <property type="entry name" value="Transpep_catalytic_dom"/>
</dbReference>
<evidence type="ECO:0000256" key="5">
    <source>
        <dbReference type="ARBA" id="ARBA00022801"/>
    </source>
</evidence>
<evidence type="ECO:0000313" key="12">
    <source>
        <dbReference type="EMBL" id="AKL96974.1"/>
    </source>
</evidence>
<dbReference type="GO" id="GO:0008360">
    <property type="term" value="P:regulation of cell shape"/>
    <property type="evidence" value="ECO:0007669"/>
    <property type="project" value="UniProtKB-UniRule"/>
</dbReference>
<proteinExistence type="inferred from homology"/>
<organism evidence="12 13">
    <name type="scientific">Clostridium aceticum</name>
    <dbReference type="NCBI Taxonomy" id="84022"/>
    <lineage>
        <taxon>Bacteria</taxon>
        <taxon>Bacillati</taxon>
        <taxon>Bacillota</taxon>
        <taxon>Clostridia</taxon>
        <taxon>Eubacteriales</taxon>
        <taxon>Clostridiaceae</taxon>
        <taxon>Clostridium</taxon>
    </lineage>
</organism>
<evidence type="ECO:0000256" key="4">
    <source>
        <dbReference type="ARBA" id="ARBA00022679"/>
    </source>
</evidence>
<evidence type="ECO:0000256" key="8">
    <source>
        <dbReference type="ARBA" id="ARBA00023316"/>
    </source>
</evidence>
<dbReference type="InterPro" id="IPR050979">
    <property type="entry name" value="LD-transpeptidase"/>
</dbReference>
<evidence type="ECO:0000256" key="6">
    <source>
        <dbReference type="ARBA" id="ARBA00022960"/>
    </source>
</evidence>
<keyword evidence="13" id="KW-1185">Reference proteome</keyword>
<keyword evidence="6 9" id="KW-0133">Cell shape</keyword>
<dbReference type="SUPFAM" id="SSF47090">
    <property type="entry name" value="PGBD-like"/>
    <property type="match status" value="1"/>
</dbReference>
<comment type="pathway">
    <text evidence="1 9">Cell wall biogenesis; peptidoglycan biosynthesis.</text>
</comment>
<reference evidence="12 13" key="1">
    <citation type="submission" date="2014-10" db="EMBL/GenBank/DDBJ databases">
        <title>Genome sequence of Clostridium aceticum DSM 1496.</title>
        <authorList>
            <person name="Poehlein A."/>
            <person name="Schiel-Bengelsdorf B."/>
            <person name="Gottschalk G."/>
            <person name="Duerre P."/>
            <person name="Daniel R."/>
        </authorList>
    </citation>
    <scope>NUCLEOTIDE SEQUENCE [LARGE SCALE GENOMIC DNA]</scope>
    <source>
        <strain evidence="12 13">DSM 1496</strain>
    </source>
</reference>
<evidence type="ECO:0000256" key="2">
    <source>
        <dbReference type="ARBA" id="ARBA00005992"/>
    </source>
</evidence>
<feature type="active site" description="Proton donor/acceptor" evidence="9">
    <location>
        <position position="144"/>
    </location>
</feature>
<dbReference type="SUPFAM" id="SSF141523">
    <property type="entry name" value="L,D-transpeptidase catalytic domain-like"/>
    <property type="match status" value="1"/>
</dbReference>
<dbReference type="Pfam" id="PF03734">
    <property type="entry name" value="YkuD"/>
    <property type="match status" value="1"/>
</dbReference>
<dbReference type="CDD" id="cd16913">
    <property type="entry name" value="YkuD_like"/>
    <property type="match status" value="1"/>
</dbReference>
<dbReference type="InterPro" id="IPR002477">
    <property type="entry name" value="Peptidoglycan-bd-like"/>
</dbReference>
<accession>A0A0G3WHQ9</accession>
<keyword evidence="10" id="KW-1133">Transmembrane helix</keyword>
<evidence type="ECO:0000256" key="1">
    <source>
        <dbReference type="ARBA" id="ARBA00004752"/>
    </source>
</evidence>
<dbReference type="Gene3D" id="1.10.101.10">
    <property type="entry name" value="PGBD-like superfamily/PGBD"/>
    <property type="match status" value="1"/>
</dbReference>
<evidence type="ECO:0000256" key="7">
    <source>
        <dbReference type="ARBA" id="ARBA00022984"/>
    </source>
</evidence>
<dbReference type="PROSITE" id="PS52029">
    <property type="entry name" value="LD_TPASE"/>
    <property type="match status" value="1"/>
</dbReference>
<feature type="transmembrane region" description="Helical" evidence="10">
    <location>
        <begin position="12"/>
        <end position="32"/>
    </location>
</feature>
<keyword evidence="7 9" id="KW-0573">Peptidoglycan synthesis</keyword>
<comment type="similarity">
    <text evidence="2">Belongs to the YkuD family.</text>
</comment>
<dbReference type="STRING" id="84022.CACET_c35430"/>
<dbReference type="Pfam" id="PF01471">
    <property type="entry name" value="PG_binding_1"/>
    <property type="match status" value="1"/>
</dbReference>
<evidence type="ECO:0000256" key="9">
    <source>
        <dbReference type="PROSITE-ProRule" id="PRU01373"/>
    </source>
</evidence>
<dbReference type="KEGG" id="cace:CACET_c35430"/>
<dbReference type="Proteomes" id="UP000035704">
    <property type="component" value="Chromosome"/>
</dbReference>
<dbReference type="GO" id="GO:0071555">
    <property type="term" value="P:cell wall organization"/>
    <property type="evidence" value="ECO:0007669"/>
    <property type="project" value="UniProtKB-UniRule"/>
</dbReference>
<keyword evidence="10" id="KW-0812">Transmembrane</keyword>
<evidence type="ECO:0000256" key="10">
    <source>
        <dbReference type="SAM" id="Phobius"/>
    </source>
</evidence>
<dbReference type="InterPro" id="IPR036366">
    <property type="entry name" value="PGBDSf"/>
</dbReference>
<dbReference type="AlphaFoldDB" id="A0A0G3WHQ9"/>